<dbReference type="Gene3D" id="3.90.1600.10">
    <property type="entry name" value="Palm domain of DNA polymerase"/>
    <property type="match status" value="1"/>
</dbReference>
<dbReference type="InterPro" id="IPR012337">
    <property type="entry name" value="RNaseH-like_sf"/>
</dbReference>
<dbReference type="EC" id="2.7.7.7" evidence="2"/>
<keyword evidence="6" id="KW-0238">DNA-binding</keyword>
<dbReference type="SUPFAM" id="SSF53098">
    <property type="entry name" value="Ribonuclease H-like"/>
    <property type="match status" value="1"/>
</dbReference>
<dbReference type="GO" id="GO:0003887">
    <property type="term" value="F:DNA-directed DNA polymerase activity"/>
    <property type="evidence" value="ECO:0007669"/>
    <property type="project" value="UniProtKB-KW"/>
</dbReference>
<dbReference type="InterPro" id="IPR023211">
    <property type="entry name" value="DNA_pol_palm_dom_sf"/>
</dbReference>
<evidence type="ECO:0000256" key="4">
    <source>
        <dbReference type="ARBA" id="ARBA00022695"/>
    </source>
</evidence>
<dbReference type="Gene3D" id="3.30.342.10">
    <property type="entry name" value="DNA Polymerase, chain B, domain 1"/>
    <property type="match status" value="1"/>
</dbReference>
<evidence type="ECO:0000256" key="7">
    <source>
        <dbReference type="ARBA" id="ARBA00049244"/>
    </source>
</evidence>
<dbReference type="PANTHER" id="PTHR10322:SF23">
    <property type="entry name" value="DNA POLYMERASE DELTA CATALYTIC SUBUNIT"/>
    <property type="match status" value="1"/>
</dbReference>
<dbReference type="SMART" id="SM00486">
    <property type="entry name" value="POLBc"/>
    <property type="match status" value="1"/>
</dbReference>
<dbReference type="PROSITE" id="PS00116">
    <property type="entry name" value="DNA_POLYMERASE_B"/>
    <property type="match status" value="1"/>
</dbReference>
<dbReference type="InterPro" id="IPR006172">
    <property type="entry name" value="DNA-dir_DNA_pol_B"/>
</dbReference>
<dbReference type="InterPro" id="IPR050240">
    <property type="entry name" value="DNA_pol_type-B"/>
</dbReference>
<dbReference type="GO" id="GO:0003677">
    <property type="term" value="F:DNA binding"/>
    <property type="evidence" value="ECO:0007669"/>
    <property type="project" value="UniProtKB-KW"/>
</dbReference>
<sequence>MFYTNVQPHGNFIALRGVNDRGESFKEKLNYEPTLFVESHKPQNPQWKTLDNRNVAPVQWGSMKDSRQAMKEYGGNVFGFDQFQYSFISDNYRGMIDYDLDKIKIGYIDIETSSEHGFPDVKNATEEVLAISYRCGETFRVYGCQGYEPSEGILYVPCTTEEHLLLEFVNDWSMNYPDIITGWNSRFFDIPYLVNRIVKILGQKMANKLSPWGWYKENEINLFGNRKQQVFELVGISSIDYMDVYKKFTYVNQESYSLNHVAYAELGEKKLDYSEYSSLHELYKTNFQKFVDYNVHDVVLLERLEEKLKLLEMIISLAYMAKCNFNDVFSPVKMWDCIIFNHLKDQQIVVPPKKHETKLEAYEGAYVKDPQIGRHKWVASFDLNSLYPHLIMQYNISPETLVGMHTESGLVDALLDKEVDVDFLKEKNLTMTPNGSLYTRKKQGFLPALMEKMYTDRVKYKDLMIKEQKKGKAADTNKLAQYHNMQINLKIALNSAYGALGNQWFRFYDVRNAEAVSVAGQLSIRWAERAVNQYLNKILETENDDYVLASDTDSLYVTLDSLVQKVGLTDTDKIIEFMDKVCEGKIQDVIDKCYDEMAEYVNAFEQKMVMKREVLADVGIWVAKKHYVLNVHNSEGVQYDEPKLKIMGIEAVKSSTPEPCRNALKEAFKIMMNGTEDDVINYIEDFKTKFKTLPAEEVSFPRSVKGLAKYHDSASIYQKSTPIHVKGSLIYNKILQNKRLTRKYPKIQEGEKIKFAYLKEPNPTGDTVIAMLNALPDEFELKPYIDYEKQFSKSFLDPIIGILNVIGWEHERKTNIMGFFT</sequence>
<reference evidence="10" key="1">
    <citation type="submission" date="2018-05" db="EMBL/GenBank/DDBJ databases">
        <authorList>
            <person name="Lanie J.A."/>
            <person name="Ng W.-L."/>
            <person name="Kazmierczak K.M."/>
            <person name="Andrzejewski T.M."/>
            <person name="Davidsen T.M."/>
            <person name="Wayne K.J."/>
            <person name="Tettelin H."/>
            <person name="Glass J.I."/>
            <person name="Rusch D."/>
            <person name="Podicherti R."/>
            <person name="Tsui H.-C.T."/>
            <person name="Winkler M.E."/>
        </authorList>
    </citation>
    <scope>NUCLEOTIDE SEQUENCE</scope>
</reference>
<comment type="catalytic activity">
    <reaction evidence="7">
        <text>DNA(n) + a 2'-deoxyribonucleoside 5'-triphosphate = DNA(n+1) + diphosphate</text>
        <dbReference type="Rhea" id="RHEA:22508"/>
        <dbReference type="Rhea" id="RHEA-COMP:17339"/>
        <dbReference type="Rhea" id="RHEA-COMP:17340"/>
        <dbReference type="ChEBI" id="CHEBI:33019"/>
        <dbReference type="ChEBI" id="CHEBI:61560"/>
        <dbReference type="ChEBI" id="CHEBI:173112"/>
        <dbReference type="EC" id="2.7.7.7"/>
    </reaction>
</comment>
<dbReference type="AlphaFoldDB" id="A0A381Z0T0"/>
<dbReference type="InterPro" id="IPR017964">
    <property type="entry name" value="DNA-dir_DNA_pol_B_CS"/>
</dbReference>
<dbReference type="Gene3D" id="1.20.1280.300">
    <property type="match status" value="1"/>
</dbReference>
<comment type="similarity">
    <text evidence="1">Belongs to the DNA polymerase type-B family.</text>
</comment>
<evidence type="ECO:0000259" key="9">
    <source>
        <dbReference type="Pfam" id="PF03104"/>
    </source>
</evidence>
<dbReference type="EMBL" id="UINC01019533">
    <property type="protein sequence ID" value="SVA82764.1"/>
    <property type="molecule type" value="Genomic_DNA"/>
</dbReference>
<evidence type="ECO:0000259" key="8">
    <source>
        <dbReference type="Pfam" id="PF00136"/>
    </source>
</evidence>
<dbReference type="Gene3D" id="3.30.420.10">
    <property type="entry name" value="Ribonuclease H-like superfamily/Ribonuclease H"/>
    <property type="match status" value="1"/>
</dbReference>
<evidence type="ECO:0000256" key="6">
    <source>
        <dbReference type="ARBA" id="ARBA00023125"/>
    </source>
</evidence>
<dbReference type="Pfam" id="PF03104">
    <property type="entry name" value="DNA_pol_B_exo1"/>
    <property type="match status" value="1"/>
</dbReference>
<dbReference type="InterPro" id="IPR043502">
    <property type="entry name" value="DNA/RNA_pol_sf"/>
</dbReference>
<dbReference type="GO" id="GO:0000166">
    <property type="term" value="F:nucleotide binding"/>
    <property type="evidence" value="ECO:0007669"/>
    <property type="project" value="InterPro"/>
</dbReference>
<keyword evidence="4" id="KW-0548">Nucleotidyltransferase</keyword>
<evidence type="ECO:0000256" key="5">
    <source>
        <dbReference type="ARBA" id="ARBA00022932"/>
    </source>
</evidence>
<evidence type="ECO:0000313" key="10">
    <source>
        <dbReference type="EMBL" id="SVA82764.1"/>
    </source>
</evidence>
<dbReference type="SUPFAM" id="SSF56672">
    <property type="entry name" value="DNA/RNA polymerases"/>
    <property type="match status" value="1"/>
</dbReference>
<dbReference type="InterPro" id="IPR006133">
    <property type="entry name" value="DNA-dir_DNA_pol_B_exonuc"/>
</dbReference>
<dbReference type="PANTHER" id="PTHR10322">
    <property type="entry name" value="DNA POLYMERASE CATALYTIC SUBUNIT"/>
    <property type="match status" value="1"/>
</dbReference>
<protein>
    <recommendedName>
        <fullName evidence="2">DNA-directed DNA polymerase</fullName>
        <ecNumber evidence="2">2.7.7.7</ecNumber>
    </recommendedName>
</protein>
<evidence type="ECO:0000256" key="3">
    <source>
        <dbReference type="ARBA" id="ARBA00022679"/>
    </source>
</evidence>
<dbReference type="Gene3D" id="3.40.1820.10">
    <property type="entry name" value="DnaQ-like 3'-5' exonuclease"/>
    <property type="match status" value="1"/>
</dbReference>
<evidence type="ECO:0000256" key="1">
    <source>
        <dbReference type="ARBA" id="ARBA00005755"/>
    </source>
</evidence>
<organism evidence="10">
    <name type="scientific">marine metagenome</name>
    <dbReference type="NCBI Taxonomy" id="408172"/>
    <lineage>
        <taxon>unclassified sequences</taxon>
        <taxon>metagenomes</taxon>
        <taxon>ecological metagenomes</taxon>
    </lineage>
</organism>
<feature type="domain" description="DNA-directed DNA polymerase family B exonuclease" evidence="9">
    <location>
        <begin position="50"/>
        <end position="261"/>
    </location>
</feature>
<gene>
    <name evidence="10" type="ORF">METZ01_LOCUS135618</name>
</gene>
<keyword evidence="5" id="KW-0239">DNA-directed DNA polymerase</keyword>
<dbReference type="InterPro" id="IPR036397">
    <property type="entry name" value="RNaseH_sf"/>
</dbReference>
<feature type="domain" description="DNA-directed DNA polymerase family B multifunctional" evidence="8">
    <location>
        <begin position="338"/>
        <end position="765"/>
    </location>
</feature>
<proteinExistence type="inferred from homology"/>
<dbReference type="GO" id="GO:0006261">
    <property type="term" value="P:DNA-templated DNA replication"/>
    <property type="evidence" value="ECO:0007669"/>
    <property type="project" value="TreeGrafter"/>
</dbReference>
<dbReference type="PRINTS" id="PR00106">
    <property type="entry name" value="DNAPOLB"/>
</dbReference>
<accession>A0A381Z0T0</accession>
<dbReference type="Pfam" id="PF00136">
    <property type="entry name" value="DNA_pol_B"/>
    <property type="match status" value="1"/>
</dbReference>
<keyword evidence="3" id="KW-0808">Transferase</keyword>
<name>A0A381Z0T0_9ZZZZ</name>
<evidence type="ECO:0000256" key="2">
    <source>
        <dbReference type="ARBA" id="ARBA00012417"/>
    </source>
</evidence>
<dbReference type="InterPro" id="IPR006134">
    <property type="entry name" value="DNA-dir_DNA_pol_B_multi_dom"/>
</dbReference>